<dbReference type="Pfam" id="PF17289">
    <property type="entry name" value="Terminase_6C"/>
    <property type="match status" value="1"/>
</dbReference>
<dbReference type="Pfam" id="PF03237">
    <property type="entry name" value="Terminase_6N"/>
    <property type="match status" value="1"/>
</dbReference>
<name>A0A068NTW5_FIMGI</name>
<dbReference type="Gene3D" id="3.40.50.300">
    <property type="entry name" value="P-loop containing nucleotide triphosphate hydrolases"/>
    <property type="match status" value="1"/>
</dbReference>
<dbReference type="InterPro" id="IPR035421">
    <property type="entry name" value="Terminase_6C"/>
</dbReference>
<protein>
    <submittedName>
        <fullName evidence="3">Phage DNA Packaging Protein</fullName>
    </submittedName>
</protein>
<evidence type="ECO:0000313" key="3">
    <source>
        <dbReference type="EMBL" id="AIE86978.1"/>
    </source>
</evidence>
<accession>A0A068NTW5</accession>
<dbReference type="Proteomes" id="UP000027982">
    <property type="component" value="Chromosome"/>
</dbReference>
<gene>
    <name evidence="3" type="ORF">OP10G_3610</name>
</gene>
<proteinExistence type="predicted"/>
<keyword evidence="4" id="KW-1185">Reference proteome</keyword>
<organism evidence="3 4">
    <name type="scientific">Fimbriimonas ginsengisoli Gsoil 348</name>
    <dbReference type="NCBI Taxonomy" id="661478"/>
    <lineage>
        <taxon>Bacteria</taxon>
        <taxon>Bacillati</taxon>
        <taxon>Armatimonadota</taxon>
        <taxon>Fimbriimonadia</taxon>
        <taxon>Fimbriimonadales</taxon>
        <taxon>Fimbriimonadaceae</taxon>
        <taxon>Fimbriimonas</taxon>
    </lineage>
</organism>
<dbReference type="KEGG" id="fgi:OP10G_3610"/>
<dbReference type="eggNOG" id="COG5323">
    <property type="taxonomic scope" value="Bacteria"/>
</dbReference>
<evidence type="ECO:0000256" key="1">
    <source>
        <dbReference type="ARBA" id="ARBA00022612"/>
    </source>
</evidence>
<keyword evidence="1" id="KW-1188">Viral release from host cell</keyword>
<evidence type="ECO:0000313" key="4">
    <source>
        <dbReference type="Proteomes" id="UP000027982"/>
    </source>
</evidence>
<dbReference type="HOGENOM" id="CLU_034922_0_0_0"/>
<sequence>MVEGESGLQAVAGDLFETYNRSMGEIRFKGGCRARFFSGEDYDALRGWQSTDVWGDELCAWRYPQQTFDMAMFGLRLGDPEAIWTTTPRNLKVLKDLIAAPNTKVTRSSTFANRENLAPAFFASIVRKYEGTRLGRQELEGAVLEDVEGALWEAAWFEREGFRQPSAFVREKGTVVFRPPAPIVKIVVALDPSVSDPEKRRDPNKEPDACGICVAGTDESGNGYVLGDFSKVLSPAKWARLCVKLFDMTKANCVIAEANQGGELIREVIRGIASNVPITLVHAANAKRPRAEPVATLYEQGRVHHCGPMNALEEQQTSWDASDSNSKSPNNVDALVWAFHGLGLCVATGTRISQRVRAKG</sequence>
<dbReference type="EMBL" id="CP007139">
    <property type="protein sequence ID" value="AIE86978.1"/>
    <property type="molecule type" value="Genomic_DNA"/>
</dbReference>
<dbReference type="AlphaFoldDB" id="A0A068NTW5"/>
<dbReference type="STRING" id="661478.OP10G_3610"/>
<reference evidence="3 4" key="1">
    <citation type="journal article" date="2014" name="PLoS ONE">
        <title>The first complete genome sequence of the class fimbriimonadia in the phylum armatimonadetes.</title>
        <authorList>
            <person name="Hu Z.Y."/>
            <person name="Wang Y.Z."/>
            <person name="Im W.T."/>
            <person name="Wang S.Y."/>
            <person name="Zhao G.P."/>
            <person name="Zheng H.J."/>
            <person name="Quan Z.X."/>
        </authorList>
    </citation>
    <scope>NUCLEOTIDE SEQUENCE [LARGE SCALE GENOMIC DNA]</scope>
    <source>
        <strain evidence="3">Gsoil 348</strain>
    </source>
</reference>
<dbReference type="InterPro" id="IPR027417">
    <property type="entry name" value="P-loop_NTPase"/>
</dbReference>
<evidence type="ECO:0000259" key="2">
    <source>
        <dbReference type="Pfam" id="PF17289"/>
    </source>
</evidence>
<feature type="domain" description="Terminase large subunit gp17-like C-terminal" evidence="2">
    <location>
        <begin position="202"/>
        <end position="340"/>
    </location>
</feature>